<dbReference type="CDD" id="cd24049">
    <property type="entry name" value="ASKHA_NBD_PilM"/>
    <property type="match status" value="1"/>
</dbReference>
<dbReference type="PIRSF" id="PIRSF019169">
    <property type="entry name" value="PilM"/>
    <property type="match status" value="1"/>
</dbReference>
<organism evidence="1 2">
    <name type="scientific">Rubrobacter taiwanensis</name>
    <dbReference type="NCBI Taxonomy" id="185139"/>
    <lineage>
        <taxon>Bacteria</taxon>
        <taxon>Bacillati</taxon>
        <taxon>Actinomycetota</taxon>
        <taxon>Rubrobacteria</taxon>
        <taxon>Rubrobacterales</taxon>
        <taxon>Rubrobacteraceae</taxon>
        <taxon>Rubrobacter</taxon>
    </lineage>
</organism>
<proteinExistence type="predicted"/>
<dbReference type="Pfam" id="PF11104">
    <property type="entry name" value="PilM_2"/>
    <property type="match status" value="1"/>
</dbReference>
<keyword evidence="2" id="KW-1185">Reference proteome</keyword>
<gene>
    <name evidence="1" type="primary">pilM</name>
    <name evidence="1" type="ORF">E0L93_06980</name>
</gene>
<accession>A0A4R1BIZ2</accession>
<dbReference type="Proteomes" id="UP000295244">
    <property type="component" value="Unassembled WGS sequence"/>
</dbReference>
<dbReference type="InterPro" id="IPR050696">
    <property type="entry name" value="FtsA/MreB"/>
</dbReference>
<evidence type="ECO:0000313" key="1">
    <source>
        <dbReference type="EMBL" id="TCJ17273.1"/>
    </source>
</evidence>
<dbReference type="OrthoDB" id="1926201at2"/>
<dbReference type="PANTHER" id="PTHR32432">
    <property type="entry name" value="CELL DIVISION PROTEIN FTSA-RELATED"/>
    <property type="match status" value="1"/>
</dbReference>
<dbReference type="SUPFAM" id="SSF53067">
    <property type="entry name" value="Actin-like ATPase domain"/>
    <property type="match status" value="2"/>
</dbReference>
<dbReference type="PANTHER" id="PTHR32432:SF3">
    <property type="entry name" value="ETHANOLAMINE UTILIZATION PROTEIN EUTJ"/>
    <property type="match status" value="1"/>
</dbReference>
<dbReference type="InterPro" id="IPR005883">
    <property type="entry name" value="PilM"/>
</dbReference>
<reference evidence="1 2" key="1">
    <citation type="submission" date="2019-03" db="EMBL/GenBank/DDBJ databases">
        <title>Whole genome sequence of a novel Rubrobacter taiwanensis strain, isolated from Yellowstone National Park.</title>
        <authorList>
            <person name="Freed S."/>
            <person name="Ramaley R.F."/>
            <person name="Kyndt J.A."/>
        </authorList>
    </citation>
    <scope>NUCLEOTIDE SEQUENCE [LARGE SCALE GENOMIC DNA]</scope>
    <source>
        <strain evidence="1 2">Yellowstone</strain>
    </source>
</reference>
<protein>
    <submittedName>
        <fullName evidence="1">Type IV pilus assembly protein PilM</fullName>
    </submittedName>
</protein>
<name>A0A4R1BIZ2_9ACTN</name>
<sequence>MGRRELRLFRSRSIGLDIDHGSLKAVEVSQGRGAYTLHHVGYRRLPREAIAGGEVADAELLASELREFWGTHSFGSRSVYLGVANNRVVVRLINLPRMEEKDLQGAIRFEAQDHIPMPVDETVLDYVVLGPSPDEELDRILLVAAHREMVSAFSSAVRAAGLRPAGVDVKSLCLLRSMLPPSLFDDEGATLLLDVSAETTSLVISQGAAPTVTRFIPGGAESFLAAAAEAAGISAEEAEERVFDLDLAGDPEETTEQPAGRRGVREGLEEAVQLLAEDVRRSIDYHNQQPFASEVDRGFVSGEGSMIPGFERYLEGVLGIPVHRGRPLEKIEQNGSNVSDEDLRAMEPVLSVAMGLAFEEA</sequence>
<evidence type="ECO:0000313" key="2">
    <source>
        <dbReference type="Proteomes" id="UP000295244"/>
    </source>
</evidence>
<dbReference type="InterPro" id="IPR043129">
    <property type="entry name" value="ATPase_NBD"/>
</dbReference>
<dbReference type="AlphaFoldDB" id="A0A4R1BIZ2"/>
<dbReference type="NCBIfam" id="TIGR01175">
    <property type="entry name" value="pilM"/>
    <property type="match status" value="1"/>
</dbReference>
<dbReference type="EMBL" id="SKBU01000014">
    <property type="protein sequence ID" value="TCJ17273.1"/>
    <property type="molecule type" value="Genomic_DNA"/>
</dbReference>
<dbReference type="Gene3D" id="3.30.420.40">
    <property type="match status" value="2"/>
</dbReference>
<comment type="caution">
    <text evidence="1">The sequence shown here is derived from an EMBL/GenBank/DDBJ whole genome shotgun (WGS) entry which is preliminary data.</text>
</comment>
<dbReference type="Gene3D" id="3.30.1490.300">
    <property type="match status" value="1"/>
</dbReference>